<keyword evidence="3" id="KW-1185">Reference proteome</keyword>
<proteinExistence type="predicted"/>
<dbReference type="AlphaFoldDB" id="A0A0N8PR76"/>
<feature type="non-terminal residue" evidence="2">
    <location>
        <position position="124"/>
    </location>
</feature>
<sequence>MPDLPIRRMILYKHGVGYFERRGDVSGTELRLSFPRAAMDDVLKSLVALDTGAGQVRGIDFETPEDRASQVARGSIHLSDQRSLLDLLRDLRGRRVRLHLSDERPAARPGFGLGGSRNAPPAPP</sequence>
<dbReference type="EMBL" id="LJCR01002165">
    <property type="protein sequence ID" value="KPV49149.1"/>
    <property type="molecule type" value="Genomic_DNA"/>
</dbReference>
<name>A0A0N8PR76_9CHLR</name>
<evidence type="ECO:0000256" key="1">
    <source>
        <dbReference type="SAM" id="MobiDB-lite"/>
    </source>
</evidence>
<comment type="caution">
    <text evidence="2">The sequence shown here is derived from an EMBL/GenBank/DDBJ whole genome shotgun (WGS) entry which is preliminary data.</text>
</comment>
<reference evidence="2 3" key="1">
    <citation type="submission" date="2015-09" db="EMBL/GenBank/DDBJ databases">
        <title>Draft genome sequence of Kouleothrix aurantiaca JCM 19913.</title>
        <authorList>
            <person name="Hemp J."/>
        </authorList>
    </citation>
    <scope>NUCLEOTIDE SEQUENCE [LARGE SCALE GENOMIC DNA]</scope>
    <source>
        <strain evidence="2 3">COM-B</strain>
    </source>
</reference>
<gene>
    <name evidence="2" type="ORF">SE17_34260</name>
</gene>
<accession>A0A0N8PR76</accession>
<dbReference type="Proteomes" id="UP000050509">
    <property type="component" value="Unassembled WGS sequence"/>
</dbReference>
<evidence type="ECO:0000313" key="3">
    <source>
        <dbReference type="Proteomes" id="UP000050509"/>
    </source>
</evidence>
<feature type="region of interest" description="Disordered" evidence="1">
    <location>
        <begin position="103"/>
        <end position="124"/>
    </location>
</feature>
<evidence type="ECO:0000313" key="2">
    <source>
        <dbReference type="EMBL" id="KPV49149.1"/>
    </source>
</evidence>
<organism evidence="2 3">
    <name type="scientific">Kouleothrix aurantiaca</name>
    <dbReference type="NCBI Taxonomy" id="186479"/>
    <lineage>
        <taxon>Bacteria</taxon>
        <taxon>Bacillati</taxon>
        <taxon>Chloroflexota</taxon>
        <taxon>Chloroflexia</taxon>
        <taxon>Chloroflexales</taxon>
        <taxon>Roseiflexineae</taxon>
        <taxon>Roseiflexaceae</taxon>
        <taxon>Kouleothrix</taxon>
    </lineage>
</organism>
<protein>
    <submittedName>
        <fullName evidence="2">Uncharacterized protein</fullName>
    </submittedName>
</protein>